<reference evidence="2 3" key="1">
    <citation type="submission" date="2020-02" db="EMBL/GenBank/DDBJ databases">
        <title>Integrative conjugative elements (ICEs) and plasmids drive adaptation of Pseudomonas nitroreducens strain HBP1 to wastewater environment.</title>
        <authorList>
            <person name="Sentchilo V."/>
            <person name="Carraro N."/>
            <person name="Bertelli C."/>
            <person name="van der Meer J.R."/>
        </authorList>
    </citation>
    <scope>NUCLEOTIDE SEQUENCE [LARGE SCALE GENOMIC DNA]</scope>
    <source>
        <strain evidence="2 3">HBP1</strain>
    </source>
</reference>
<organism evidence="2 3">
    <name type="scientific">Pseudomonas nitroreducens</name>
    <dbReference type="NCBI Taxonomy" id="46680"/>
    <lineage>
        <taxon>Bacteria</taxon>
        <taxon>Pseudomonadati</taxon>
        <taxon>Pseudomonadota</taxon>
        <taxon>Gammaproteobacteria</taxon>
        <taxon>Pseudomonadales</taxon>
        <taxon>Pseudomonadaceae</taxon>
        <taxon>Pseudomonas</taxon>
    </lineage>
</organism>
<dbReference type="EMBL" id="CP049140">
    <property type="protein sequence ID" value="QIE89337.1"/>
    <property type="molecule type" value="Genomic_DNA"/>
</dbReference>
<name>A0A6G6J284_PSENT</name>
<evidence type="ECO:0008006" key="5">
    <source>
        <dbReference type="Google" id="ProtNLM"/>
    </source>
</evidence>
<dbReference type="RefSeq" id="WP_024764613.1">
    <property type="nucleotide sequence ID" value="NZ_CP049140.1"/>
</dbReference>
<evidence type="ECO:0000313" key="4">
    <source>
        <dbReference type="Proteomes" id="UP000608450"/>
    </source>
</evidence>
<gene>
    <name evidence="2" type="ORF">G5B91_24980</name>
    <name evidence="1" type="ORF">I5I61_17850</name>
</gene>
<dbReference type="AlphaFoldDB" id="A0A6G6J284"/>
<dbReference type="Proteomes" id="UP000501063">
    <property type="component" value="Chromosome"/>
</dbReference>
<sequence>MSLMDSLLQQVVGAVGGNLDEHLENAPTGALGQSLTAMFHSDQTPPFANTVSQLFGQSSDVQRAGMLNQLLAAAGPALLAQMMSGGLGKVLQPGATQLTPEQAGQLSASEVEVMAAQAEKANPGVVESIGHFYAQHPTLIKTLGGAALAIALAKLREHQQA</sequence>
<keyword evidence="4" id="KW-1185">Reference proteome</keyword>
<dbReference type="EMBL" id="JADTFC010000046">
    <property type="protein sequence ID" value="MBG6289320.1"/>
    <property type="molecule type" value="Genomic_DNA"/>
</dbReference>
<accession>A0A6G6J284</accession>
<dbReference type="KEGG" id="pnt:G5B91_24980"/>
<reference evidence="1 4" key="2">
    <citation type="submission" date="2020-11" db="EMBL/GenBank/DDBJ databases">
        <title>Enhanced detection system for hospital associated transmission using whole genome sequencing surveillance.</title>
        <authorList>
            <person name="Harrison L.H."/>
            <person name="Van Tyne D."/>
            <person name="Marsh J.W."/>
            <person name="Griffith M.P."/>
            <person name="Snyder D.J."/>
            <person name="Cooper V.S."/>
            <person name="Mustapha M."/>
        </authorList>
    </citation>
    <scope>NUCLEOTIDE SEQUENCE [LARGE SCALE GENOMIC DNA]</scope>
    <source>
        <strain evidence="1 4">PSA00705</strain>
    </source>
</reference>
<proteinExistence type="predicted"/>
<evidence type="ECO:0000313" key="3">
    <source>
        <dbReference type="Proteomes" id="UP000501063"/>
    </source>
</evidence>
<dbReference type="Proteomes" id="UP000608450">
    <property type="component" value="Unassembled WGS sequence"/>
</dbReference>
<protein>
    <recommendedName>
        <fullName evidence="5">DUF937 domain-containing protein</fullName>
    </recommendedName>
</protein>
<evidence type="ECO:0000313" key="1">
    <source>
        <dbReference type="EMBL" id="MBG6289320.1"/>
    </source>
</evidence>
<evidence type="ECO:0000313" key="2">
    <source>
        <dbReference type="EMBL" id="QIE89337.1"/>
    </source>
</evidence>